<evidence type="ECO:0000256" key="1">
    <source>
        <dbReference type="ARBA" id="ARBA00004123"/>
    </source>
</evidence>
<accession>A0AAD9GEA6</accession>
<dbReference type="InterPro" id="IPR012590">
    <property type="entry name" value="POPLD_dom"/>
</dbReference>
<comment type="subcellular location">
    <subcellularLocation>
        <location evidence="1">Nucleus</location>
    </subcellularLocation>
</comment>
<feature type="region of interest" description="Disordered" evidence="4">
    <location>
        <begin position="421"/>
        <end position="468"/>
    </location>
</feature>
<dbReference type="PANTHER" id="PTHR22731:SF3">
    <property type="entry name" value="RIBONUCLEASES P_MRP PROTEIN SUBUNIT POP1"/>
    <property type="match status" value="1"/>
</dbReference>
<feature type="domain" description="Pop1 N-terminal" evidence="5">
    <location>
        <begin position="113"/>
        <end position="179"/>
    </location>
</feature>
<keyword evidence="2" id="KW-0819">tRNA processing</keyword>
<feature type="domain" description="POPLD" evidence="6">
    <location>
        <begin position="494"/>
        <end position="550"/>
    </location>
</feature>
<dbReference type="EMBL" id="JAHBMH010000034">
    <property type="protein sequence ID" value="KAK1936859.1"/>
    <property type="molecule type" value="Genomic_DNA"/>
</dbReference>
<evidence type="ECO:0000256" key="4">
    <source>
        <dbReference type="SAM" id="MobiDB-lite"/>
    </source>
</evidence>
<feature type="compositionally biased region" description="Polar residues" evidence="4">
    <location>
        <begin position="456"/>
        <end position="466"/>
    </location>
</feature>
<evidence type="ECO:0000256" key="2">
    <source>
        <dbReference type="ARBA" id="ARBA00022694"/>
    </source>
</evidence>
<dbReference type="Proteomes" id="UP001195914">
    <property type="component" value="Unassembled WGS sequence"/>
</dbReference>
<name>A0AAD9GEA6_BABDI</name>
<dbReference type="InterPro" id="IPR009723">
    <property type="entry name" value="Pop1_N"/>
</dbReference>
<dbReference type="InterPro" id="IPR039182">
    <property type="entry name" value="Pop1"/>
</dbReference>
<evidence type="ECO:0000256" key="3">
    <source>
        <dbReference type="ARBA" id="ARBA00023242"/>
    </source>
</evidence>
<evidence type="ECO:0000259" key="5">
    <source>
        <dbReference type="Pfam" id="PF06978"/>
    </source>
</evidence>
<protein>
    <submittedName>
        <fullName evidence="7">Ribonucleases domain containing protein</fullName>
    </submittedName>
</protein>
<keyword evidence="8" id="KW-1185">Reference proteome</keyword>
<proteinExistence type="predicted"/>
<comment type="caution">
    <text evidence="7">The sequence shown here is derived from an EMBL/GenBank/DDBJ whole genome shotgun (WGS) entry which is preliminary data.</text>
</comment>
<evidence type="ECO:0000259" key="6">
    <source>
        <dbReference type="Pfam" id="PF08170"/>
    </source>
</evidence>
<sequence length="556" mass="63352">MPASSARPDAAQPFGGTVPGDASLLEVVNVKKLIQSRCLDIEELFDSLKRTEKQEMVFQRLPFVLRRRAMSHNPFRVPKGLRLHLATEMSRSVPKCTKRLRKDSRKRLNRLEEYRNRCARNRWLETHLYNAKRFVMGSFWGFRMALRTAQKCRRRCLRYSKRHCIVHDMSYVRVVHVSGRLSDLRQAFSNVFADSSLMFADHYLSGTYRSQAFAYATTETSHRLICPVHFIWIPPRVPPLDSPQTDDVRQIWFFVHPSAVVEFCDTIRDLQHDLECTLLNDFCIFEVMGPISAFLLRAILKVDESLSTGNSLWKKLNPANIDIPPSYVMPLHVLDLNIYGNLRPSFKLGSICRQNFGSEQFLSDAVTSEERHCLCDFKSPNNFAIVNKINVPRLRRRNYSTLVAKLLNTLNVKYPDCKANGSPNGGAPPSLGVTRSVAGSTDTPEHQKRQGYNRVSVASSDTSATNDKCEDSIVHNTSPHVPIWLIRRGDALGGFDVVVPAGTIARKLWIMCNRYGALGIGLEERHMLYAENNQPMFPQDYPDTLAGQRHLRAKES</sequence>
<evidence type="ECO:0000313" key="7">
    <source>
        <dbReference type="EMBL" id="KAK1936859.1"/>
    </source>
</evidence>
<dbReference type="GO" id="GO:0001682">
    <property type="term" value="P:tRNA 5'-leader removal"/>
    <property type="evidence" value="ECO:0007669"/>
    <property type="project" value="InterPro"/>
</dbReference>
<organism evidence="7 8">
    <name type="scientific">Babesia divergens</name>
    <dbReference type="NCBI Taxonomy" id="32595"/>
    <lineage>
        <taxon>Eukaryota</taxon>
        <taxon>Sar</taxon>
        <taxon>Alveolata</taxon>
        <taxon>Apicomplexa</taxon>
        <taxon>Aconoidasida</taxon>
        <taxon>Piroplasmida</taxon>
        <taxon>Babesiidae</taxon>
        <taxon>Babesia</taxon>
    </lineage>
</organism>
<reference evidence="7" key="1">
    <citation type="journal article" date="2014" name="Nucleic Acids Res.">
        <title>The evolutionary dynamics of variant antigen genes in Babesia reveal a history of genomic innovation underlying host-parasite interaction.</title>
        <authorList>
            <person name="Jackson A.P."/>
            <person name="Otto T.D."/>
            <person name="Darby A."/>
            <person name="Ramaprasad A."/>
            <person name="Xia D."/>
            <person name="Echaide I.E."/>
            <person name="Farber M."/>
            <person name="Gahlot S."/>
            <person name="Gamble J."/>
            <person name="Gupta D."/>
            <person name="Gupta Y."/>
            <person name="Jackson L."/>
            <person name="Malandrin L."/>
            <person name="Malas T.B."/>
            <person name="Moussa E."/>
            <person name="Nair M."/>
            <person name="Reid A.J."/>
            <person name="Sanders M."/>
            <person name="Sharma J."/>
            <person name="Tracey A."/>
            <person name="Quail M.A."/>
            <person name="Weir W."/>
            <person name="Wastling J.M."/>
            <person name="Hall N."/>
            <person name="Willadsen P."/>
            <person name="Lingelbach K."/>
            <person name="Shiels B."/>
            <person name="Tait A."/>
            <person name="Berriman M."/>
            <person name="Allred D.R."/>
            <person name="Pain A."/>
        </authorList>
    </citation>
    <scope>NUCLEOTIDE SEQUENCE</scope>
    <source>
        <strain evidence="7">1802A</strain>
    </source>
</reference>
<dbReference type="GO" id="GO:0005655">
    <property type="term" value="C:nucleolar ribonuclease P complex"/>
    <property type="evidence" value="ECO:0007669"/>
    <property type="project" value="InterPro"/>
</dbReference>
<reference evidence="7" key="2">
    <citation type="submission" date="2021-05" db="EMBL/GenBank/DDBJ databases">
        <authorList>
            <person name="Pain A."/>
        </authorList>
    </citation>
    <scope>NUCLEOTIDE SEQUENCE</scope>
    <source>
        <strain evidence="7">1802A</strain>
    </source>
</reference>
<dbReference type="Pfam" id="PF08170">
    <property type="entry name" value="POPLD"/>
    <property type="match status" value="1"/>
</dbReference>
<dbReference type="PANTHER" id="PTHR22731">
    <property type="entry name" value="RIBONUCLEASES P/MRP PROTEIN SUBUNIT POP1"/>
    <property type="match status" value="1"/>
</dbReference>
<dbReference type="Pfam" id="PF06978">
    <property type="entry name" value="POP1_N"/>
    <property type="match status" value="1"/>
</dbReference>
<keyword evidence="3" id="KW-0539">Nucleus</keyword>
<evidence type="ECO:0000313" key="8">
    <source>
        <dbReference type="Proteomes" id="UP001195914"/>
    </source>
</evidence>
<dbReference type="AlphaFoldDB" id="A0AAD9GEA6"/>
<gene>
    <name evidence="7" type="ORF">X943_001740</name>
</gene>
<dbReference type="GO" id="GO:0000172">
    <property type="term" value="C:ribonuclease MRP complex"/>
    <property type="evidence" value="ECO:0007669"/>
    <property type="project" value="InterPro"/>
</dbReference>